<dbReference type="Pfam" id="PF05292">
    <property type="entry name" value="MCD"/>
    <property type="match status" value="1"/>
</dbReference>
<feature type="domain" description="Malonyl-CoA decarboxylase N-terminal" evidence="2">
    <location>
        <begin position="81"/>
        <end position="159"/>
    </location>
</feature>
<protein>
    <submittedName>
        <fullName evidence="3">Decarboxylase</fullName>
    </submittedName>
</protein>
<dbReference type="Pfam" id="PF17408">
    <property type="entry name" value="MCD_N"/>
    <property type="match status" value="1"/>
</dbReference>
<organism evidence="3 4">
    <name type="scientific">Shewanella psychropiezotolerans</name>
    <dbReference type="NCBI Taxonomy" id="2593655"/>
    <lineage>
        <taxon>Bacteria</taxon>
        <taxon>Pseudomonadati</taxon>
        <taxon>Pseudomonadota</taxon>
        <taxon>Gammaproteobacteria</taxon>
        <taxon>Alteromonadales</taxon>
        <taxon>Shewanellaceae</taxon>
        <taxon>Shewanella</taxon>
    </lineage>
</organism>
<keyword evidence="4" id="KW-1185">Reference proteome</keyword>
<gene>
    <name evidence="3" type="ORF">FM037_08900</name>
</gene>
<dbReference type="RefSeq" id="WP_144045702.1">
    <property type="nucleotide sequence ID" value="NZ_CP041614.1"/>
</dbReference>
<dbReference type="InterPro" id="IPR007956">
    <property type="entry name" value="Malonyl_CoA_deC_C"/>
</dbReference>
<evidence type="ECO:0000259" key="1">
    <source>
        <dbReference type="Pfam" id="PF05292"/>
    </source>
</evidence>
<dbReference type="Proteomes" id="UP000315947">
    <property type="component" value="Chromosome"/>
</dbReference>
<dbReference type="Gene3D" id="1.20.140.90">
    <property type="entry name" value="Malonyl-CoA decarboxylase, oligemerization domain"/>
    <property type="match status" value="1"/>
</dbReference>
<dbReference type="InterPro" id="IPR035372">
    <property type="entry name" value="MCD_N"/>
</dbReference>
<name>A0ABX5X012_9GAMM</name>
<dbReference type="PANTHER" id="PTHR28641">
    <property type="match status" value="1"/>
</dbReference>
<feature type="domain" description="Malonyl-CoA decarboxylase C-terminal" evidence="1">
    <location>
        <begin position="162"/>
        <end position="408"/>
    </location>
</feature>
<dbReference type="EMBL" id="CP041614">
    <property type="protein sequence ID" value="QDO83323.1"/>
    <property type="molecule type" value="Genomic_DNA"/>
</dbReference>
<evidence type="ECO:0000259" key="2">
    <source>
        <dbReference type="Pfam" id="PF17408"/>
    </source>
</evidence>
<dbReference type="InterPro" id="IPR038917">
    <property type="entry name" value="Malonyl_CoA_deC"/>
</dbReference>
<dbReference type="PANTHER" id="PTHR28641:SF1">
    <property type="entry name" value="MALONYL-COA DECARBOXYLASE, MITOCHONDRIAL"/>
    <property type="match status" value="1"/>
</dbReference>
<dbReference type="InterPro" id="IPR038351">
    <property type="entry name" value="MCD_N_sf"/>
</dbReference>
<dbReference type="Gene3D" id="3.40.630.150">
    <property type="entry name" value="Malonyl-CoA decarboxylase, catalytic domain"/>
    <property type="match status" value="1"/>
</dbReference>
<reference evidence="3 4" key="1">
    <citation type="submission" date="2019-07" db="EMBL/GenBank/DDBJ databases">
        <title>Shewanella sp. YLB-06 whole genomic sequence.</title>
        <authorList>
            <person name="Yu L."/>
        </authorList>
    </citation>
    <scope>NUCLEOTIDE SEQUENCE [LARGE SCALE GENOMIC DNA]</scope>
    <source>
        <strain evidence="3 4">YLB-06</strain>
    </source>
</reference>
<sequence>MNYGRILHDMFANIFSKSVKLGKDQDKRQLNDLCEALLVENSEVTVAKLANSILNKYSETSQADQCRFFRDLTDNFDISTCDIIDAVQAYDTNDSSANLYALLKATEPRRQELLRRLNLVSGATEQLVRMRTDLLDLTADNPEISKTDIDFQHLFMSWFNRGFLMIRPINWSTPAEILEKIIAYEAVHTINDWDDLRRRLLPSDRRCFAFFHPSMPTEPLIFVQVALCEGIPQSIQTVLAEDRPELSELNADTAVFYSISSCQRGLKGISFGSFLIKQVVEELSNELANVKTFVTLSPVPGFMKWFGSQAREQAKQNPDGEINQLYLTINELSLQQWRDQGEQHRDRLMKLVATYFLTAKNKLGKPLDPVARFHLGNGAILKQINWLADLSDKGLRQSSGIMVNYLYDLSSLEANHEAYSNNNIVAVTKGITALQDH</sequence>
<evidence type="ECO:0000313" key="4">
    <source>
        <dbReference type="Proteomes" id="UP000315947"/>
    </source>
</evidence>
<dbReference type="InterPro" id="IPR042303">
    <property type="entry name" value="Malonyl_CoA_deC_C_sf"/>
</dbReference>
<evidence type="ECO:0000313" key="3">
    <source>
        <dbReference type="EMBL" id="QDO83323.1"/>
    </source>
</evidence>
<proteinExistence type="predicted"/>
<accession>A0ABX5X012</accession>